<dbReference type="AlphaFoldDB" id="A0A6A5WNU5"/>
<dbReference type="GO" id="GO:0033309">
    <property type="term" value="C:SBF transcription complex"/>
    <property type="evidence" value="ECO:0007669"/>
    <property type="project" value="TreeGrafter"/>
</dbReference>
<feature type="region of interest" description="Disordered" evidence="1">
    <location>
        <begin position="1"/>
        <end position="44"/>
    </location>
</feature>
<evidence type="ECO:0000259" key="2">
    <source>
        <dbReference type="PROSITE" id="PS51299"/>
    </source>
</evidence>
<feature type="region of interest" description="Disordered" evidence="1">
    <location>
        <begin position="253"/>
        <end position="310"/>
    </location>
</feature>
<organism evidence="3 4">
    <name type="scientific">Amniculicola lignicola CBS 123094</name>
    <dbReference type="NCBI Taxonomy" id="1392246"/>
    <lineage>
        <taxon>Eukaryota</taxon>
        <taxon>Fungi</taxon>
        <taxon>Dikarya</taxon>
        <taxon>Ascomycota</taxon>
        <taxon>Pezizomycotina</taxon>
        <taxon>Dothideomycetes</taxon>
        <taxon>Pleosporomycetidae</taxon>
        <taxon>Pleosporales</taxon>
        <taxon>Amniculicolaceae</taxon>
        <taxon>Amniculicola</taxon>
    </lineage>
</organism>
<dbReference type="PANTHER" id="PTHR43828">
    <property type="entry name" value="ASPARAGINASE"/>
    <property type="match status" value="1"/>
</dbReference>
<dbReference type="PANTHER" id="PTHR43828:SF5">
    <property type="entry name" value="TRANSCRIPTIONAL REPRESSOR XBP1"/>
    <property type="match status" value="1"/>
</dbReference>
<dbReference type="GO" id="GO:0000981">
    <property type="term" value="F:DNA-binding transcription factor activity, RNA polymerase II-specific"/>
    <property type="evidence" value="ECO:0007669"/>
    <property type="project" value="UniProtKB-ARBA"/>
</dbReference>
<keyword evidence="4" id="KW-1185">Reference proteome</keyword>
<protein>
    <submittedName>
        <fullName evidence="3">DNA-binding domain of Mlu1-box binding protein MBP1</fullName>
    </submittedName>
</protein>
<dbReference type="SUPFAM" id="SSF54616">
    <property type="entry name" value="DNA-binding domain of Mlu1-box binding protein MBP1"/>
    <property type="match status" value="1"/>
</dbReference>
<keyword evidence="3" id="KW-0238">DNA-binding</keyword>
<dbReference type="GO" id="GO:0003677">
    <property type="term" value="F:DNA binding"/>
    <property type="evidence" value="ECO:0007669"/>
    <property type="project" value="UniProtKB-KW"/>
</dbReference>
<feature type="domain" description="HTH APSES-type" evidence="2">
    <location>
        <begin position="103"/>
        <end position="221"/>
    </location>
</feature>
<dbReference type="InterPro" id="IPR051642">
    <property type="entry name" value="SWI6-like"/>
</dbReference>
<dbReference type="Proteomes" id="UP000799779">
    <property type="component" value="Unassembled WGS sequence"/>
</dbReference>
<evidence type="ECO:0000313" key="3">
    <source>
        <dbReference type="EMBL" id="KAF2001851.1"/>
    </source>
</evidence>
<proteinExistence type="predicted"/>
<feature type="compositionally biased region" description="Polar residues" evidence="1">
    <location>
        <begin position="21"/>
        <end position="39"/>
    </location>
</feature>
<sequence>MKIQSLLNPYRGHQNDRRNSRSPTPVPQHSSMTPTTSTPKRSKIPKDAAIFTEGSKPIGAVNFPPYETGDNVELAAQHHKFRIHPIGDIGKYVRHIPYNSEKKDFLTKTGREAFEVFQYTFKMPGEEREYVVLWDYNIGLVRVTPFFKCLKYSKTTPAKVLNLNSGLRDICYSITGGALVGQGYWMPYQAARAVAATFCYTIRYALTPVFGEDFPSTCLHPKDPGFAKFAIDPAIVRECTEDTHRWCRESKVCTPPSQVRGAPPSTPPIPFSSPFAEVQKKGRSKQAYSESGYGTDTDASDKYMFSPQVSPRSHATQWTAINRSLSPTSQPAYSPGMLMPSPFPNLVALPSIEEPGRSKRTLSKAASNIDEEDVRPSTAASTDAPSMEPDEHFVDTRTDKEIEAAEIMLLLQASDNSLRRPKRTRRGSRY</sequence>
<name>A0A6A5WNU5_9PLEO</name>
<dbReference type="InterPro" id="IPR003163">
    <property type="entry name" value="Tscrpt_reg_HTH_APSES-type"/>
</dbReference>
<feature type="region of interest" description="Disordered" evidence="1">
    <location>
        <begin position="357"/>
        <end position="391"/>
    </location>
</feature>
<reference evidence="3" key="1">
    <citation type="journal article" date="2020" name="Stud. Mycol.">
        <title>101 Dothideomycetes genomes: a test case for predicting lifestyles and emergence of pathogens.</title>
        <authorList>
            <person name="Haridas S."/>
            <person name="Albert R."/>
            <person name="Binder M."/>
            <person name="Bloem J."/>
            <person name="Labutti K."/>
            <person name="Salamov A."/>
            <person name="Andreopoulos B."/>
            <person name="Baker S."/>
            <person name="Barry K."/>
            <person name="Bills G."/>
            <person name="Bluhm B."/>
            <person name="Cannon C."/>
            <person name="Castanera R."/>
            <person name="Culley D."/>
            <person name="Daum C."/>
            <person name="Ezra D."/>
            <person name="Gonzalez J."/>
            <person name="Henrissat B."/>
            <person name="Kuo A."/>
            <person name="Liang C."/>
            <person name="Lipzen A."/>
            <person name="Lutzoni F."/>
            <person name="Magnuson J."/>
            <person name="Mondo S."/>
            <person name="Nolan M."/>
            <person name="Ohm R."/>
            <person name="Pangilinan J."/>
            <person name="Park H.-J."/>
            <person name="Ramirez L."/>
            <person name="Alfaro M."/>
            <person name="Sun H."/>
            <person name="Tritt A."/>
            <person name="Yoshinaga Y."/>
            <person name="Zwiers L.-H."/>
            <person name="Turgeon B."/>
            <person name="Goodwin S."/>
            <person name="Spatafora J."/>
            <person name="Crous P."/>
            <person name="Grigoriev I."/>
        </authorList>
    </citation>
    <scope>NUCLEOTIDE SEQUENCE</scope>
    <source>
        <strain evidence="3">CBS 123094</strain>
    </source>
</reference>
<dbReference type="Gene3D" id="3.10.260.10">
    <property type="entry name" value="Transcription regulator HTH, APSES-type DNA-binding domain"/>
    <property type="match status" value="1"/>
</dbReference>
<dbReference type="OrthoDB" id="5562739at2759"/>
<dbReference type="GO" id="GO:0030907">
    <property type="term" value="C:MBF transcription complex"/>
    <property type="evidence" value="ECO:0007669"/>
    <property type="project" value="TreeGrafter"/>
</dbReference>
<dbReference type="InterPro" id="IPR036887">
    <property type="entry name" value="HTH_APSES_sf"/>
</dbReference>
<dbReference type="EMBL" id="ML977580">
    <property type="protein sequence ID" value="KAF2001851.1"/>
    <property type="molecule type" value="Genomic_DNA"/>
</dbReference>
<accession>A0A6A5WNU5</accession>
<evidence type="ECO:0000256" key="1">
    <source>
        <dbReference type="SAM" id="MobiDB-lite"/>
    </source>
</evidence>
<dbReference type="PROSITE" id="PS51299">
    <property type="entry name" value="HTH_APSES"/>
    <property type="match status" value="1"/>
</dbReference>
<evidence type="ECO:0000313" key="4">
    <source>
        <dbReference type="Proteomes" id="UP000799779"/>
    </source>
</evidence>
<gene>
    <name evidence="3" type="ORF">P154DRAFT_595384</name>
</gene>